<organism evidence="1 2">
    <name type="scientific">Erwinia papayae</name>
    <dbReference type="NCBI Taxonomy" id="206499"/>
    <lineage>
        <taxon>Bacteria</taxon>
        <taxon>Pseudomonadati</taxon>
        <taxon>Pseudomonadota</taxon>
        <taxon>Gammaproteobacteria</taxon>
        <taxon>Enterobacterales</taxon>
        <taxon>Erwiniaceae</taxon>
        <taxon>Erwinia</taxon>
    </lineage>
</organism>
<evidence type="ECO:0000313" key="1">
    <source>
        <dbReference type="EMBL" id="MEW5289992.1"/>
    </source>
</evidence>
<dbReference type="Proteomes" id="UP001554567">
    <property type="component" value="Unassembled WGS sequence"/>
</dbReference>
<evidence type="ECO:0000313" key="2">
    <source>
        <dbReference type="Proteomes" id="UP001554567"/>
    </source>
</evidence>
<proteinExistence type="predicted"/>
<name>A0ABV3N2F1_9GAMM</name>
<gene>
    <name evidence="1" type="ORF">ABW286_12490</name>
</gene>
<reference evidence="1 2" key="1">
    <citation type="submission" date="2024-07" db="EMBL/GenBank/DDBJ databases">
        <authorList>
            <person name="Dulla G.F.J."/>
            <person name="Delorm J.G."/>
        </authorList>
    </citation>
    <scope>NUCLEOTIDE SEQUENCE [LARGE SCALE GENOMIC DNA]</scope>
    <source>
        <strain evidence="1 2">JGD 233</strain>
    </source>
</reference>
<accession>A0ABV3N2F1</accession>
<protein>
    <submittedName>
        <fullName evidence="1">Uncharacterized protein</fullName>
    </submittedName>
</protein>
<dbReference type="EMBL" id="JBFKZN010000006">
    <property type="protein sequence ID" value="MEW5289992.1"/>
    <property type="molecule type" value="Genomic_DNA"/>
</dbReference>
<keyword evidence="2" id="KW-1185">Reference proteome</keyword>
<comment type="caution">
    <text evidence="1">The sequence shown here is derived from an EMBL/GenBank/DDBJ whole genome shotgun (WGS) entry which is preliminary data.</text>
</comment>
<dbReference type="RefSeq" id="WP_367167671.1">
    <property type="nucleotide sequence ID" value="NZ_JBFKZN010000006.1"/>
</dbReference>
<sequence length="240" mass="27306">MLRVIILTPDQFCVEGLTHQVMLFLEKSNITLNSFFPLSVTDDNINIIYPEMKVRHGPVSMYSLSPSLVLIVDIPETTDLKLLKGLSQGFRENTIRGLSAQTRKSFSVVHTFDSVDEDKRFISEILDVVLDELPSREIAFGSLLALLPVYTLSREKQFSATDALEKMISVIRYGIGSDLIANNSKAGSWFKEIEQLYQQLLNEHQPEQVFQKLRNIKNMSVPLTELHIHICALELLNVER</sequence>